<dbReference type="AlphaFoldDB" id="A0A1W1UHQ5"/>
<dbReference type="STRING" id="645990.SAMN00120144_4007"/>
<organism evidence="2 3">
    <name type="scientific">Hymenobacter roseosalivarius DSM 11622</name>
    <dbReference type="NCBI Taxonomy" id="645990"/>
    <lineage>
        <taxon>Bacteria</taxon>
        <taxon>Pseudomonadati</taxon>
        <taxon>Bacteroidota</taxon>
        <taxon>Cytophagia</taxon>
        <taxon>Cytophagales</taxon>
        <taxon>Hymenobacteraceae</taxon>
        <taxon>Hymenobacter</taxon>
    </lineage>
</organism>
<evidence type="ECO:0000313" key="3">
    <source>
        <dbReference type="Proteomes" id="UP000192266"/>
    </source>
</evidence>
<dbReference type="Proteomes" id="UP000192266">
    <property type="component" value="Unassembled WGS sequence"/>
</dbReference>
<proteinExistence type="predicted"/>
<dbReference type="EMBL" id="FWWW01000023">
    <property type="protein sequence ID" value="SMB80553.1"/>
    <property type="molecule type" value="Genomic_DNA"/>
</dbReference>
<evidence type="ECO:0000256" key="1">
    <source>
        <dbReference type="SAM" id="MobiDB-lite"/>
    </source>
</evidence>
<evidence type="ECO:0000313" key="2">
    <source>
        <dbReference type="EMBL" id="SMB80553.1"/>
    </source>
</evidence>
<feature type="region of interest" description="Disordered" evidence="1">
    <location>
        <begin position="1"/>
        <end position="23"/>
    </location>
</feature>
<reference evidence="2 3" key="1">
    <citation type="submission" date="2017-04" db="EMBL/GenBank/DDBJ databases">
        <authorList>
            <person name="Afonso C.L."/>
            <person name="Miller P.J."/>
            <person name="Scott M.A."/>
            <person name="Spackman E."/>
            <person name="Goraichik I."/>
            <person name="Dimitrov K.M."/>
            <person name="Suarez D.L."/>
            <person name="Swayne D.E."/>
        </authorList>
    </citation>
    <scope>NUCLEOTIDE SEQUENCE [LARGE SCALE GENOMIC DNA]</scope>
    <source>
        <strain evidence="2 3">DSM 11622</strain>
    </source>
</reference>
<gene>
    <name evidence="2" type="ORF">SAMN00120144_4007</name>
</gene>
<name>A0A1W1UHQ5_9BACT</name>
<keyword evidence="3" id="KW-1185">Reference proteome</keyword>
<protein>
    <submittedName>
        <fullName evidence="2">Uncharacterized protein</fullName>
    </submittedName>
</protein>
<accession>A0A1W1UHQ5</accession>
<sequence>MRINARRAPLLPGREGTSRGRGHDNRRFVETVLWVLLNK</sequence>